<proteinExistence type="predicted"/>
<organism evidence="2 3">
    <name type="scientific">Lysobacter silvisoli</name>
    <dbReference type="NCBI Taxonomy" id="2293254"/>
    <lineage>
        <taxon>Bacteria</taxon>
        <taxon>Pseudomonadati</taxon>
        <taxon>Pseudomonadota</taxon>
        <taxon>Gammaproteobacteria</taxon>
        <taxon>Lysobacterales</taxon>
        <taxon>Lysobacteraceae</taxon>
        <taxon>Lysobacter</taxon>
    </lineage>
</organism>
<reference evidence="2 3" key="1">
    <citation type="submission" date="2018-08" db="EMBL/GenBank/DDBJ databases">
        <title>Lysobacter sp. zong2l5, whole genome shotgun sequence.</title>
        <authorList>
            <person name="Zhang X."/>
            <person name="Feng G."/>
            <person name="Zhu H."/>
        </authorList>
    </citation>
    <scope>NUCLEOTIDE SEQUENCE [LARGE SCALE GENOMIC DNA]</scope>
    <source>
        <strain evidence="3">zong2l5</strain>
    </source>
</reference>
<sequence length="77" mass="8573">MLLLFGIALMFAPTVLGAAPIQVGPAWQTGRTAHYFQLVLLPWWQFMIMGLGISAVGAHLLLRMRKRRDRPDPDAGD</sequence>
<keyword evidence="3" id="KW-1185">Reference proteome</keyword>
<keyword evidence="1" id="KW-0812">Transmembrane</keyword>
<feature type="transmembrane region" description="Helical" evidence="1">
    <location>
        <begin position="41"/>
        <end position="62"/>
    </location>
</feature>
<dbReference type="EMBL" id="QTSU01000004">
    <property type="protein sequence ID" value="RDZ26174.1"/>
    <property type="molecule type" value="Genomic_DNA"/>
</dbReference>
<accession>A0A371JX26</accession>
<name>A0A371JX26_9GAMM</name>
<keyword evidence="1" id="KW-1133">Transmembrane helix</keyword>
<evidence type="ECO:0000313" key="3">
    <source>
        <dbReference type="Proteomes" id="UP000264492"/>
    </source>
</evidence>
<gene>
    <name evidence="2" type="ORF">DX914_18040</name>
</gene>
<evidence type="ECO:0000256" key="1">
    <source>
        <dbReference type="SAM" id="Phobius"/>
    </source>
</evidence>
<dbReference type="Proteomes" id="UP000264492">
    <property type="component" value="Unassembled WGS sequence"/>
</dbReference>
<dbReference type="RefSeq" id="WP_115861401.1">
    <property type="nucleotide sequence ID" value="NZ_QTSU01000004.1"/>
</dbReference>
<comment type="caution">
    <text evidence="2">The sequence shown here is derived from an EMBL/GenBank/DDBJ whole genome shotgun (WGS) entry which is preliminary data.</text>
</comment>
<keyword evidence="1" id="KW-0472">Membrane</keyword>
<dbReference type="AlphaFoldDB" id="A0A371JX26"/>
<evidence type="ECO:0000313" key="2">
    <source>
        <dbReference type="EMBL" id="RDZ26174.1"/>
    </source>
</evidence>
<protein>
    <submittedName>
        <fullName evidence="2">Uncharacterized protein</fullName>
    </submittedName>
</protein>